<dbReference type="FunFam" id="3.20.20.140:FF:000174">
    <property type="entry name" value="Dihydropyrimidinase-related protein 2"/>
    <property type="match status" value="1"/>
</dbReference>
<evidence type="ECO:0000259" key="5">
    <source>
        <dbReference type="Pfam" id="PF01979"/>
    </source>
</evidence>
<keyword evidence="3" id="KW-0479">Metal-binding</keyword>
<dbReference type="Gene3D" id="2.30.40.10">
    <property type="entry name" value="Urease, subunit C, domain 1"/>
    <property type="match status" value="1"/>
</dbReference>
<evidence type="ECO:0000313" key="6">
    <source>
        <dbReference type="EMBL" id="HHM44152.1"/>
    </source>
</evidence>
<protein>
    <submittedName>
        <fullName evidence="6">Dihydropyrimidinase</fullName>
        <ecNumber evidence="6">3.5.2.2</ecNumber>
    </submittedName>
</protein>
<dbReference type="SUPFAM" id="SSF51338">
    <property type="entry name" value="Composite domain of metallo-dependent hydrolases"/>
    <property type="match status" value="2"/>
</dbReference>
<dbReference type="InterPro" id="IPR011778">
    <property type="entry name" value="Hydantoinase/dihydroPyrase"/>
</dbReference>
<sequence length="456" mass="50766">MDLVVKNCKLVDLTGIYEACVGVEKGVVVKIAKNIDEKADLTYDAKGSLLMPGVIDGHVHFNLKYGANTYTADDFESGTTAAACGGVTTIIDFVSPETNNYVEEFSRRKAEAEQGSHVDFGLHMIVVDSGAERLKQLEQLLADGVCSVKIFTAYSRRGLMLDDGAILRLMRFCSAKNMLVLSHCENEHVINYLVEEFLSEGKVEPIYHSLSRPDYVEAEAVERIALMSQVSGCESLVVHVSSKLGVWKIAEARKAGVRIHAETCPHYLMFTEDVYRRKDGARFIMSPPLKREEDRQGLWDALAKGYVSTVGSDHACYNSAEKLRHSRFVDVPGGVAGTEVIAMILFSEGVSKRRIGIDRMVETTALNPAKLYGLYPRKGVVMVGSDADFYILNPRKKTKLTRENLHSRIDHSIYEDVEVSCSVEATFSRGEMIVENGQVLSKPGRGMYLRRMRTLW</sequence>
<dbReference type="GO" id="GO:0004157">
    <property type="term" value="F:dihydropyrimidinase activity"/>
    <property type="evidence" value="ECO:0007669"/>
    <property type="project" value="UniProtKB-EC"/>
</dbReference>
<accession>A0A7J3VTC0</accession>
<proteinExistence type="inferred from homology"/>
<dbReference type="Pfam" id="PF01979">
    <property type="entry name" value="Amidohydro_1"/>
    <property type="match status" value="1"/>
</dbReference>
<dbReference type="InterPro" id="IPR050378">
    <property type="entry name" value="Metallo-dep_Hydrolases_sf"/>
</dbReference>
<dbReference type="InterPro" id="IPR006680">
    <property type="entry name" value="Amidohydro-rel"/>
</dbReference>
<dbReference type="EC" id="3.5.2.2" evidence="6"/>
<evidence type="ECO:0000256" key="4">
    <source>
        <dbReference type="ARBA" id="ARBA00022801"/>
    </source>
</evidence>
<comment type="caution">
    <text evidence="6">The sequence shown here is derived from an EMBL/GenBank/DDBJ whole genome shotgun (WGS) entry which is preliminary data.</text>
</comment>
<dbReference type="PANTHER" id="PTHR11647:SF1">
    <property type="entry name" value="COLLAPSIN RESPONSE MEDIATOR PROTEIN"/>
    <property type="match status" value="1"/>
</dbReference>
<dbReference type="InterPro" id="IPR011059">
    <property type="entry name" value="Metal-dep_hydrolase_composite"/>
</dbReference>
<dbReference type="PANTHER" id="PTHR11647">
    <property type="entry name" value="HYDRANTOINASE/DIHYDROPYRIMIDINASE FAMILY MEMBER"/>
    <property type="match status" value="1"/>
</dbReference>
<comment type="similarity">
    <text evidence="2">Belongs to the metallo-dependent hydrolases superfamily. Hydantoinase/dihydropyrimidinase family.</text>
</comment>
<feature type="domain" description="Amidohydrolase-related" evidence="5">
    <location>
        <begin position="50"/>
        <end position="432"/>
    </location>
</feature>
<dbReference type="GO" id="GO:0005829">
    <property type="term" value="C:cytosol"/>
    <property type="evidence" value="ECO:0007669"/>
    <property type="project" value="TreeGrafter"/>
</dbReference>
<dbReference type="AlphaFoldDB" id="A0A7J3VTC0"/>
<evidence type="ECO:0000256" key="3">
    <source>
        <dbReference type="ARBA" id="ARBA00022723"/>
    </source>
</evidence>
<dbReference type="Gene3D" id="3.20.20.140">
    <property type="entry name" value="Metal-dependent hydrolases"/>
    <property type="match status" value="1"/>
</dbReference>
<evidence type="ECO:0000256" key="1">
    <source>
        <dbReference type="ARBA" id="ARBA00001947"/>
    </source>
</evidence>
<dbReference type="NCBIfam" id="TIGR02033">
    <property type="entry name" value="D-hydantoinase"/>
    <property type="match status" value="1"/>
</dbReference>
<reference evidence="6" key="1">
    <citation type="journal article" date="2020" name="mSystems">
        <title>Genome- and Community-Level Interaction Insights into Carbon Utilization and Element Cycling Functions of Hydrothermarchaeota in Hydrothermal Sediment.</title>
        <authorList>
            <person name="Zhou Z."/>
            <person name="Liu Y."/>
            <person name="Xu W."/>
            <person name="Pan J."/>
            <person name="Luo Z.H."/>
            <person name="Li M."/>
        </authorList>
    </citation>
    <scope>NUCLEOTIDE SEQUENCE [LARGE SCALE GENOMIC DNA]</scope>
    <source>
        <strain evidence="6">SpSt-1074</strain>
    </source>
</reference>
<gene>
    <name evidence="6" type="primary">hydA</name>
    <name evidence="6" type="ORF">ENM31_02500</name>
</gene>
<dbReference type="GO" id="GO:0046872">
    <property type="term" value="F:metal ion binding"/>
    <property type="evidence" value="ECO:0007669"/>
    <property type="project" value="UniProtKB-KW"/>
</dbReference>
<dbReference type="EMBL" id="DRXH01000083">
    <property type="protein sequence ID" value="HHM44152.1"/>
    <property type="molecule type" value="Genomic_DNA"/>
</dbReference>
<organism evidence="6">
    <name type="scientific">Caldiarchaeum subterraneum</name>
    <dbReference type="NCBI Taxonomy" id="311458"/>
    <lineage>
        <taxon>Archaea</taxon>
        <taxon>Nitrososphaerota</taxon>
        <taxon>Candidatus Caldarchaeales</taxon>
        <taxon>Candidatus Caldarchaeaceae</taxon>
        <taxon>Candidatus Caldarchaeum</taxon>
    </lineage>
</organism>
<keyword evidence="4 6" id="KW-0378">Hydrolase</keyword>
<dbReference type="SUPFAM" id="SSF51556">
    <property type="entry name" value="Metallo-dependent hydrolases"/>
    <property type="match status" value="1"/>
</dbReference>
<evidence type="ECO:0000256" key="2">
    <source>
        <dbReference type="ARBA" id="ARBA00008829"/>
    </source>
</evidence>
<comment type="cofactor">
    <cofactor evidence="1">
        <name>Zn(2+)</name>
        <dbReference type="ChEBI" id="CHEBI:29105"/>
    </cofactor>
</comment>
<dbReference type="InterPro" id="IPR032466">
    <property type="entry name" value="Metal_Hydrolase"/>
</dbReference>
<name>A0A7J3VTC0_CALS0</name>